<proteinExistence type="predicted"/>
<feature type="transmembrane region" description="Helical" evidence="9">
    <location>
        <begin position="73"/>
        <end position="104"/>
    </location>
</feature>
<evidence type="ECO:0000256" key="3">
    <source>
        <dbReference type="ARBA" id="ARBA00022553"/>
    </source>
</evidence>
<dbReference type="EMBL" id="JACHNH010000001">
    <property type="protein sequence ID" value="MBB4764308.1"/>
    <property type="molecule type" value="Genomic_DNA"/>
</dbReference>
<feature type="transmembrane region" description="Helical" evidence="9">
    <location>
        <begin position="46"/>
        <end position="67"/>
    </location>
</feature>
<dbReference type="CDD" id="cd16917">
    <property type="entry name" value="HATPase_UhpB-NarQ-NarX-like"/>
    <property type="match status" value="1"/>
</dbReference>
<keyword evidence="8" id="KW-0902">Two-component regulatory system</keyword>
<organism evidence="11 12">
    <name type="scientific">Actinoplanes digitatis</name>
    <dbReference type="NCBI Taxonomy" id="1868"/>
    <lineage>
        <taxon>Bacteria</taxon>
        <taxon>Bacillati</taxon>
        <taxon>Actinomycetota</taxon>
        <taxon>Actinomycetes</taxon>
        <taxon>Micromonosporales</taxon>
        <taxon>Micromonosporaceae</taxon>
        <taxon>Actinoplanes</taxon>
    </lineage>
</organism>
<dbReference type="GO" id="GO:0000155">
    <property type="term" value="F:phosphorelay sensor kinase activity"/>
    <property type="evidence" value="ECO:0007669"/>
    <property type="project" value="InterPro"/>
</dbReference>
<reference evidence="11 12" key="1">
    <citation type="submission" date="2020-08" db="EMBL/GenBank/DDBJ databases">
        <title>Sequencing the genomes of 1000 actinobacteria strains.</title>
        <authorList>
            <person name="Klenk H.-P."/>
        </authorList>
    </citation>
    <scope>NUCLEOTIDE SEQUENCE [LARGE SCALE GENOMIC DNA]</scope>
    <source>
        <strain evidence="11 12">DSM 43149</strain>
    </source>
</reference>
<dbReference type="GO" id="GO:0016020">
    <property type="term" value="C:membrane"/>
    <property type="evidence" value="ECO:0007669"/>
    <property type="project" value="InterPro"/>
</dbReference>
<evidence type="ECO:0000256" key="5">
    <source>
        <dbReference type="ARBA" id="ARBA00022741"/>
    </source>
</evidence>
<name>A0A7W7I0Q1_9ACTN</name>
<dbReference type="InterPro" id="IPR036890">
    <property type="entry name" value="HATPase_C_sf"/>
</dbReference>
<keyword evidence="9" id="KW-0472">Membrane</keyword>
<feature type="domain" description="Signal transduction histidine kinase subgroup 3 dimerisation and phosphoacceptor" evidence="10">
    <location>
        <begin position="186"/>
        <end position="250"/>
    </location>
</feature>
<evidence type="ECO:0000313" key="11">
    <source>
        <dbReference type="EMBL" id="MBB4764308.1"/>
    </source>
</evidence>
<keyword evidence="9" id="KW-0812">Transmembrane</keyword>
<feature type="transmembrane region" description="Helical" evidence="9">
    <location>
        <begin position="116"/>
        <end position="136"/>
    </location>
</feature>
<gene>
    <name evidence="11" type="ORF">BJ971_004864</name>
</gene>
<dbReference type="SUPFAM" id="SSF55874">
    <property type="entry name" value="ATPase domain of HSP90 chaperone/DNA topoisomerase II/histidine kinase"/>
    <property type="match status" value="1"/>
</dbReference>
<evidence type="ECO:0000256" key="9">
    <source>
        <dbReference type="SAM" id="Phobius"/>
    </source>
</evidence>
<protein>
    <recommendedName>
        <fullName evidence="2">histidine kinase</fullName>
        <ecNumber evidence="2">2.7.13.3</ecNumber>
    </recommendedName>
</protein>
<keyword evidence="4" id="KW-0808">Transferase</keyword>
<dbReference type="RefSeq" id="WP_184995512.1">
    <property type="nucleotide sequence ID" value="NZ_BOMK01000048.1"/>
</dbReference>
<dbReference type="InterPro" id="IPR050482">
    <property type="entry name" value="Sensor_HK_TwoCompSys"/>
</dbReference>
<dbReference type="AlphaFoldDB" id="A0A7W7I0Q1"/>
<keyword evidence="7" id="KW-0067">ATP-binding</keyword>
<dbReference type="EC" id="2.7.13.3" evidence="2"/>
<sequence>MGVRARWRSSTRFQDVVTAAGTFAAGYAFNLVGLTDVWSFAEAGRLAGAPAWWHTVLLAAGCLAMLGKRRHPMLALGAGVVAAAADIALGGSVALVLVLFDLLFSAGQFASARARAALTTAVFVVIGTASVVGGLAAGELRIAVFIGLQLTTLLFVPLWWAANIRQQRQLGALDAERTAREAVLAERAAMARDLHDVIAAHLSTTAIHSGAALARPPDTERDRATIQAVRASSLAALEEMRSMIMLLRADDPAAADPTLPGGLDRLPDLVAEAAAGGLRIEAHAAEVPGIAAVVSHAVYRIVREALTNAGKHAPGSDVRLEVRRAGDRVTATVTNTLTRAGGVDHHALSSGTGLVSLRERAALLGGELTAGRDDDRFLVRASLPLRPAETP</sequence>
<evidence type="ECO:0000256" key="1">
    <source>
        <dbReference type="ARBA" id="ARBA00000085"/>
    </source>
</evidence>
<accession>A0A7W7I0Q1</accession>
<evidence type="ECO:0000256" key="4">
    <source>
        <dbReference type="ARBA" id="ARBA00022679"/>
    </source>
</evidence>
<feature type="transmembrane region" description="Helical" evidence="9">
    <location>
        <begin position="142"/>
        <end position="162"/>
    </location>
</feature>
<comment type="catalytic activity">
    <reaction evidence="1">
        <text>ATP + protein L-histidine = ADP + protein N-phospho-L-histidine.</text>
        <dbReference type="EC" id="2.7.13.3"/>
    </reaction>
</comment>
<evidence type="ECO:0000256" key="7">
    <source>
        <dbReference type="ARBA" id="ARBA00022840"/>
    </source>
</evidence>
<evidence type="ECO:0000256" key="6">
    <source>
        <dbReference type="ARBA" id="ARBA00022777"/>
    </source>
</evidence>
<dbReference type="Pfam" id="PF07730">
    <property type="entry name" value="HisKA_3"/>
    <property type="match status" value="1"/>
</dbReference>
<evidence type="ECO:0000259" key="10">
    <source>
        <dbReference type="Pfam" id="PF07730"/>
    </source>
</evidence>
<evidence type="ECO:0000256" key="8">
    <source>
        <dbReference type="ARBA" id="ARBA00023012"/>
    </source>
</evidence>
<keyword evidence="9" id="KW-1133">Transmembrane helix</keyword>
<dbReference type="GO" id="GO:0046983">
    <property type="term" value="F:protein dimerization activity"/>
    <property type="evidence" value="ECO:0007669"/>
    <property type="project" value="InterPro"/>
</dbReference>
<dbReference type="Proteomes" id="UP000578112">
    <property type="component" value="Unassembled WGS sequence"/>
</dbReference>
<evidence type="ECO:0000313" key="12">
    <source>
        <dbReference type="Proteomes" id="UP000578112"/>
    </source>
</evidence>
<feature type="transmembrane region" description="Helical" evidence="9">
    <location>
        <begin position="16"/>
        <end position="34"/>
    </location>
</feature>
<keyword evidence="5" id="KW-0547">Nucleotide-binding</keyword>
<evidence type="ECO:0000256" key="2">
    <source>
        <dbReference type="ARBA" id="ARBA00012438"/>
    </source>
</evidence>
<keyword evidence="3" id="KW-0597">Phosphoprotein</keyword>
<dbReference type="GO" id="GO:0005524">
    <property type="term" value="F:ATP binding"/>
    <property type="evidence" value="ECO:0007669"/>
    <property type="project" value="UniProtKB-KW"/>
</dbReference>
<dbReference type="InterPro" id="IPR011712">
    <property type="entry name" value="Sig_transdc_His_kin_sub3_dim/P"/>
</dbReference>
<dbReference type="PANTHER" id="PTHR24421:SF10">
    <property type="entry name" value="NITRATE_NITRITE SENSOR PROTEIN NARQ"/>
    <property type="match status" value="1"/>
</dbReference>
<keyword evidence="6 11" id="KW-0418">Kinase</keyword>
<comment type="caution">
    <text evidence="11">The sequence shown here is derived from an EMBL/GenBank/DDBJ whole genome shotgun (WGS) entry which is preliminary data.</text>
</comment>
<dbReference type="Gene3D" id="3.30.565.10">
    <property type="entry name" value="Histidine kinase-like ATPase, C-terminal domain"/>
    <property type="match status" value="1"/>
</dbReference>
<dbReference type="Gene3D" id="1.20.5.1930">
    <property type="match status" value="1"/>
</dbReference>
<keyword evidence="12" id="KW-1185">Reference proteome</keyword>
<dbReference type="PANTHER" id="PTHR24421">
    <property type="entry name" value="NITRATE/NITRITE SENSOR PROTEIN NARX-RELATED"/>
    <property type="match status" value="1"/>
</dbReference>